<evidence type="ECO:0000256" key="4">
    <source>
        <dbReference type="ARBA" id="ARBA00022563"/>
    </source>
</evidence>
<dbReference type="PIRSF" id="PIRSF000194">
    <property type="entry name" value="DHFR"/>
    <property type="match status" value="1"/>
</dbReference>
<keyword evidence="12" id="KW-1185">Reference proteome</keyword>
<evidence type="ECO:0000313" key="12">
    <source>
        <dbReference type="Proteomes" id="UP000776983"/>
    </source>
</evidence>
<evidence type="ECO:0000256" key="3">
    <source>
        <dbReference type="ARBA" id="ARBA00012856"/>
    </source>
</evidence>
<evidence type="ECO:0000256" key="1">
    <source>
        <dbReference type="ARBA" id="ARBA00004903"/>
    </source>
</evidence>
<dbReference type="InterPro" id="IPR024072">
    <property type="entry name" value="DHFR-like_dom_sf"/>
</dbReference>
<organism evidence="11 12">
    <name type="scientific">Mesopusillimonas faecipullorum</name>
    <dbReference type="NCBI Taxonomy" id="2755040"/>
    <lineage>
        <taxon>Bacteria</taxon>
        <taxon>Pseudomonadati</taxon>
        <taxon>Pseudomonadota</taxon>
        <taxon>Betaproteobacteria</taxon>
        <taxon>Burkholderiales</taxon>
        <taxon>Alcaligenaceae</taxon>
        <taxon>Mesopusillimonas</taxon>
    </lineage>
</organism>
<proteinExistence type="inferred from homology"/>
<feature type="domain" description="DHFR" evidence="10">
    <location>
        <begin position="10"/>
        <end position="166"/>
    </location>
</feature>
<dbReference type="EC" id="1.5.1.3" evidence="3 8"/>
<protein>
    <recommendedName>
        <fullName evidence="3 8">Dihydrofolate reductase</fullName>
        <ecNumber evidence="3 8">1.5.1.3</ecNumber>
    </recommendedName>
</protein>
<evidence type="ECO:0000256" key="9">
    <source>
        <dbReference type="RuleBase" id="RU004474"/>
    </source>
</evidence>
<dbReference type="SUPFAM" id="SSF53597">
    <property type="entry name" value="Dihydrofolate reductase-like"/>
    <property type="match status" value="1"/>
</dbReference>
<comment type="pathway">
    <text evidence="1 8">Cofactor biosynthesis; tetrahydrofolate biosynthesis; 5,6,7,8-tetrahydrofolate from 7,8-dihydrofolate: step 1/1.</text>
</comment>
<evidence type="ECO:0000256" key="5">
    <source>
        <dbReference type="ARBA" id="ARBA00022857"/>
    </source>
</evidence>
<dbReference type="PROSITE" id="PS00075">
    <property type="entry name" value="DHFR_1"/>
    <property type="match status" value="1"/>
</dbReference>
<sequence>MPDTHTPHPLVRFVVAYAANRVIGKDNDLPWRLPSDLAHFKRVTMGQPILMGRRTWESLGRPLPGRRNLVITRQSDYLAPGAEIYPTLAAAVLACSGQDTLCIIGGAEIFQAALPLADEIVATEIHAEPEGDVFFPPIDPEEWEEVSREPQPEENGLAFDFVLYRRRIAASD</sequence>
<keyword evidence="4 8" id="KW-0554">One-carbon metabolism</keyword>
<dbReference type="PANTHER" id="PTHR48069:SF3">
    <property type="entry name" value="DIHYDROFOLATE REDUCTASE"/>
    <property type="match status" value="1"/>
</dbReference>
<comment type="function">
    <text evidence="7 8">Key enzyme in folate metabolism. Catalyzes an essential reaction for de novo glycine and purine synthesis, and for DNA precursor synthesis.</text>
</comment>
<evidence type="ECO:0000259" key="10">
    <source>
        <dbReference type="PROSITE" id="PS51330"/>
    </source>
</evidence>
<dbReference type="Gene3D" id="3.40.430.10">
    <property type="entry name" value="Dihydrofolate Reductase, subunit A"/>
    <property type="match status" value="1"/>
</dbReference>
<evidence type="ECO:0000256" key="6">
    <source>
        <dbReference type="ARBA" id="ARBA00023002"/>
    </source>
</evidence>
<evidence type="ECO:0000256" key="8">
    <source>
        <dbReference type="PIRNR" id="PIRNR000194"/>
    </source>
</evidence>
<dbReference type="Proteomes" id="UP000776983">
    <property type="component" value="Unassembled WGS sequence"/>
</dbReference>
<comment type="catalytic activity">
    <reaction evidence="8">
        <text>(6S)-5,6,7,8-tetrahydrofolate + NADP(+) = 7,8-dihydrofolate + NADPH + H(+)</text>
        <dbReference type="Rhea" id="RHEA:15009"/>
        <dbReference type="ChEBI" id="CHEBI:15378"/>
        <dbReference type="ChEBI" id="CHEBI:57451"/>
        <dbReference type="ChEBI" id="CHEBI:57453"/>
        <dbReference type="ChEBI" id="CHEBI:57783"/>
        <dbReference type="ChEBI" id="CHEBI:58349"/>
        <dbReference type="EC" id="1.5.1.3"/>
    </reaction>
</comment>
<dbReference type="InterPro" id="IPR012259">
    <property type="entry name" value="DHFR"/>
</dbReference>
<dbReference type="PRINTS" id="PR00070">
    <property type="entry name" value="DHFR"/>
</dbReference>
<comment type="similarity">
    <text evidence="2 8 9">Belongs to the dihydrofolate reductase family.</text>
</comment>
<dbReference type="EMBL" id="JACDXW010000003">
    <property type="protein sequence ID" value="MCB5363497.1"/>
    <property type="molecule type" value="Genomic_DNA"/>
</dbReference>
<comment type="caution">
    <text evidence="11">The sequence shown here is derived from an EMBL/GenBank/DDBJ whole genome shotgun (WGS) entry which is preliminary data.</text>
</comment>
<dbReference type="InterPro" id="IPR017925">
    <property type="entry name" value="DHFR_CS"/>
</dbReference>
<dbReference type="Pfam" id="PF00186">
    <property type="entry name" value="DHFR_1"/>
    <property type="match status" value="1"/>
</dbReference>
<evidence type="ECO:0000256" key="7">
    <source>
        <dbReference type="ARBA" id="ARBA00025067"/>
    </source>
</evidence>
<name>A0ABS8CCC0_9BURK</name>
<evidence type="ECO:0000256" key="2">
    <source>
        <dbReference type="ARBA" id="ARBA00009539"/>
    </source>
</evidence>
<accession>A0ABS8CCC0</accession>
<evidence type="ECO:0000313" key="11">
    <source>
        <dbReference type="EMBL" id="MCB5363497.1"/>
    </source>
</evidence>
<keyword evidence="6 8" id="KW-0560">Oxidoreductase</keyword>
<keyword evidence="5 8" id="KW-0521">NADP</keyword>
<reference evidence="11 12" key="1">
    <citation type="submission" date="2020-07" db="EMBL/GenBank/DDBJ databases">
        <title>Pusillimonas sp. nov., isolated from poultry manure in Taiwan.</title>
        <authorList>
            <person name="Lin S.-Y."/>
            <person name="Tang Y.-S."/>
            <person name="Young C.-C."/>
        </authorList>
    </citation>
    <scope>NUCLEOTIDE SEQUENCE [LARGE SCALE GENOMIC DNA]</scope>
    <source>
        <strain evidence="11 12">CC-YST705</strain>
    </source>
</reference>
<dbReference type="InterPro" id="IPR001796">
    <property type="entry name" value="DHFR_dom"/>
</dbReference>
<dbReference type="RefSeq" id="WP_226953843.1">
    <property type="nucleotide sequence ID" value="NZ_JACDXW010000003.1"/>
</dbReference>
<dbReference type="PANTHER" id="PTHR48069">
    <property type="entry name" value="DIHYDROFOLATE REDUCTASE"/>
    <property type="match status" value="1"/>
</dbReference>
<gene>
    <name evidence="11" type="ORF">H0484_07020</name>
</gene>
<dbReference type="CDD" id="cd00209">
    <property type="entry name" value="DHFR"/>
    <property type="match status" value="1"/>
</dbReference>
<dbReference type="PROSITE" id="PS51330">
    <property type="entry name" value="DHFR_2"/>
    <property type="match status" value="1"/>
</dbReference>